<feature type="signal peptide" evidence="13">
    <location>
        <begin position="1"/>
        <end position="27"/>
    </location>
</feature>
<keyword evidence="6" id="KW-0418">Kinase</keyword>
<keyword evidence="1" id="KW-0723">Serine/threonine-protein kinase</keyword>
<dbReference type="PROSITE" id="PS51473">
    <property type="entry name" value="GNK2"/>
    <property type="match status" value="2"/>
</dbReference>
<evidence type="ECO:0000256" key="4">
    <source>
        <dbReference type="ARBA" id="ARBA00022737"/>
    </source>
</evidence>
<dbReference type="PaxDb" id="4081-Solyc11g011880.1.1"/>
<keyword evidence="12" id="KW-1133">Transmembrane helix</keyword>
<evidence type="ECO:0000256" key="9">
    <source>
        <dbReference type="ARBA" id="ARBA00023180"/>
    </source>
</evidence>
<dbReference type="InterPro" id="IPR001245">
    <property type="entry name" value="Ser-Thr/Tyr_kinase_cat_dom"/>
</dbReference>
<dbReference type="InterPro" id="IPR052059">
    <property type="entry name" value="CR_Ser/Thr_kinase"/>
</dbReference>
<evidence type="ECO:0000256" key="12">
    <source>
        <dbReference type="SAM" id="Phobius"/>
    </source>
</evidence>
<dbReference type="FunFam" id="1.10.510.10:FF:000336">
    <property type="entry name" value="Cysteine-rich receptor-like protein kinase 2"/>
    <property type="match status" value="1"/>
</dbReference>
<dbReference type="OrthoDB" id="4062651at2759"/>
<dbReference type="SUPFAM" id="SSF56112">
    <property type="entry name" value="Protein kinase-like (PK-like)"/>
    <property type="match status" value="1"/>
</dbReference>
<keyword evidence="8" id="KW-0675">Receptor</keyword>
<dbReference type="Pfam" id="PF01657">
    <property type="entry name" value="Stress-antifung"/>
    <property type="match status" value="2"/>
</dbReference>
<organism evidence="16">
    <name type="scientific">Solanum lycopersicum</name>
    <name type="common">Tomato</name>
    <name type="synonym">Lycopersicon esculentum</name>
    <dbReference type="NCBI Taxonomy" id="4081"/>
    <lineage>
        <taxon>Eukaryota</taxon>
        <taxon>Viridiplantae</taxon>
        <taxon>Streptophyta</taxon>
        <taxon>Embryophyta</taxon>
        <taxon>Tracheophyta</taxon>
        <taxon>Spermatophyta</taxon>
        <taxon>Magnoliopsida</taxon>
        <taxon>eudicotyledons</taxon>
        <taxon>Gunneridae</taxon>
        <taxon>Pentapetalae</taxon>
        <taxon>asterids</taxon>
        <taxon>lamiids</taxon>
        <taxon>Solanales</taxon>
        <taxon>Solanaceae</taxon>
        <taxon>Solanoideae</taxon>
        <taxon>Solaneae</taxon>
        <taxon>Solanum</taxon>
        <taxon>Solanum subgen. Lycopersicon</taxon>
    </lineage>
</organism>
<keyword evidence="3 13" id="KW-0732">Signal</keyword>
<dbReference type="OMA" id="PGNSMIC"/>
<feature type="binding site" evidence="10">
    <location>
        <position position="353"/>
    </location>
    <ligand>
        <name>ATP</name>
        <dbReference type="ChEBI" id="CHEBI:30616"/>
    </ligand>
</feature>
<dbReference type="InParanoid" id="A0A3Q7IRY4"/>
<dbReference type="GO" id="GO:0005524">
    <property type="term" value="F:ATP binding"/>
    <property type="evidence" value="ECO:0007669"/>
    <property type="project" value="UniProtKB-UniRule"/>
</dbReference>
<protein>
    <recommendedName>
        <fullName evidence="18">Cysteine-rich receptor-like protein kinase 3</fullName>
    </recommendedName>
</protein>
<proteinExistence type="predicted"/>
<feature type="domain" description="Gnk2-homologous" evidence="15">
    <location>
        <begin position="135"/>
        <end position="239"/>
    </location>
</feature>
<dbReference type="CDD" id="cd23509">
    <property type="entry name" value="Gnk2-like"/>
    <property type="match status" value="2"/>
</dbReference>
<dbReference type="PANTHER" id="PTHR47973">
    <property type="entry name" value="CYSTEINE-RICH RECEPTOR-LIKE PROTEIN KINASE 3"/>
    <property type="match status" value="1"/>
</dbReference>
<dbReference type="GeneID" id="101247387"/>
<gene>
    <name evidence="16" type="primary">LOC101247387</name>
</gene>
<keyword evidence="7 10" id="KW-0067">ATP-binding</keyword>
<dbReference type="InterPro" id="IPR000719">
    <property type="entry name" value="Prot_kinase_dom"/>
</dbReference>
<dbReference type="Gene3D" id="3.30.430.20">
    <property type="entry name" value="Gnk2 domain, C-X8-C-X2-C motif"/>
    <property type="match status" value="2"/>
</dbReference>
<evidence type="ECO:0000256" key="6">
    <source>
        <dbReference type="ARBA" id="ARBA00022777"/>
    </source>
</evidence>
<sequence length="642" mass="71188">MASYVWWWWRLMVVIIGSVLLQNPVFSQPQTNLLGKGCSQYNATNLPDFFRRLNASFVDLRNQLSNQDKRFATTQQAVYAMIECRKYLSRADCVSCYDSAVSLIRTCSGANGARVTYDGCFLRYESNNFYQDTTQPGNAEICGNRTSSQPNALSPVALQLLNDLSTATPRTSDFFAATKREASGVTVYGVAQCAESITESGCRDCLTVAYKNIEGCLPKYAEGRAVDAACFMRYSDRAFFADNTTTDITPFLGGGGSSNKKKAVIIGGVVGGVGLLLIVLAVFLWYRLSRKPKTAERGNILGATELRGPVSYSFKDLKIATKDFNESNKLGEGGFGDVYKGTLKNGNVVAVKKLAIMSSRAKADFETEVRLISNVHHRNLIRLLGCSNKASDLLLVYEYMANGSLERYLYGDRRGMLNWKQRFNIIFGTARGLAYLHEQFHVCIIHRDIKSSNILLDDEFQPKIADFGLVRLLPEDQSHVSTKFAGTMGYTAPEYAIHGHLTEKVDVYSFGVVVLEIISGRRSNDMQIEPVTEYLLEQAWKLHETGTPVKLVDETLDPNEYNEQEVKKVIEIALMCTQSPANLRPSMSEVVVMLLSDRSTESRTPSRPTIISMDKSKAFDASMTTGSSASTATNTFSDFTGR</sequence>
<keyword evidence="9" id="KW-0325">Glycoprotein</keyword>
<keyword evidence="12" id="KW-0472">Membrane</keyword>
<evidence type="ECO:0000256" key="7">
    <source>
        <dbReference type="ARBA" id="ARBA00022840"/>
    </source>
</evidence>
<feature type="chain" id="PRO_5018772995" description="Cysteine-rich receptor-like protein kinase 3" evidence="13">
    <location>
        <begin position="28"/>
        <end position="642"/>
    </location>
</feature>
<dbReference type="PROSITE" id="PS00108">
    <property type="entry name" value="PROTEIN_KINASE_ST"/>
    <property type="match status" value="1"/>
</dbReference>
<dbReference type="Gene3D" id="1.10.510.10">
    <property type="entry name" value="Transferase(Phosphotransferase) domain 1"/>
    <property type="match status" value="1"/>
</dbReference>
<evidence type="ECO:0000256" key="5">
    <source>
        <dbReference type="ARBA" id="ARBA00022741"/>
    </source>
</evidence>
<dbReference type="Proteomes" id="UP000004994">
    <property type="component" value="Chromosome 11"/>
</dbReference>
<dbReference type="CDD" id="cd14066">
    <property type="entry name" value="STKc_IRAK"/>
    <property type="match status" value="1"/>
</dbReference>
<evidence type="ECO:0000256" key="13">
    <source>
        <dbReference type="SAM" id="SignalP"/>
    </source>
</evidence>
<dbReference type="SMR" id="A0A3Q7IRY4"/>
<evidence type="ECO:0000256" key="2">
    <source>
        <dbReference type="ARBA" id="ARBA00022679"/>
    </source>
</evidence>
<evidence type="ECO:0000259" key="14">
    <source>
        <dbReference type="PROSITE" id="PS50011"/>
    </source>
</evidence>
<dbReference type="InterPro" id="IPR038408">
    <property type="entry name" value="GNK2_sf"/>
</dbReference>
<keyword evidence="12" id="KW-0812">Transmembrane</keyword>
<keyword evidence="4" id="KW-0677">Repeat</keyword>
<reference evidence="16" key="2">
    <citation type="submission" date="2019-01" db="UniProtKB">
        <authorList>
            <consortium name="EnsemblPlants"/>
        </authorList>
    </citation>
    <scope>IDENTIFICATION</scope>
    <source>
        <strain evidence="16">cv. Heinz 1706</strain>
    </source>
</reference>
<evidence type="ECO:0008006" key="18">
    <source>
        <dbReference type="Google" id="ProtNLM"/>
    </source>
</evidence>
<name>A0A3Q7IRY4_SOLLC</name>
<evidence type="ECO:0000313" key="17">
    <source>
        <dbReference type="Proteomes" id="UP000004994"/>
    </source>
</evidence>
<dbReference type="EnsemblPlants" id="Solyc11g011880.2.1">
    <property type="protein sequence ID" value="Solyc11g011880.2.1"/>
    <property type="gene ID" value="Solyc11g011880.2"/>
</dbReference>
<dbReference type="SMART" id="SM00220">
    <property type="entry name" value="S_TKc"/>
    <property type="match status" value="1"/>
</dbReference>
<feature type="domain" description="Gnk2-homologous" evidence="15">
    <location>
        <begin position="31"/>
        <end position="129"/>
    </location>
</feature>
<evidence type="ECO:0000256" key="11">
    <source>
        <dbReference type="SAM" id="MobiDB-lite"/>
    </source>
</evidence>
<feature type="region of interest" description="Disordered" evidence="11">
    <location>
        <begin position="621"/>
        <end position="642"/>
    </location>
</feature>
<evidence type="ECO:0000256" key="8">
    <source>
        <dbReference type="ARBA" id="ARBA00023170"/>
    </source>
</evidence>
<dbReference type="InterPro" id="IPR011009">
    <property type="entry name" value="Kinase-like_dom_sf"/>
</dbReference>
<evidence type="ECO:0000256" key="3">
    <source>
        <dbReference type="ARBA" id="ARBA00022729"/>
    </source>
</evidence>
<reference evidence="16" key="1">
    <citation type="journal article" date="2012" name="Nature">
        <title>The tomato genome sequence provides insights into fleshy fruit evolution.</title>
        <authorList>
            <consortium name="Tomato Genome Consortium"/>
        </authorList>
    </citation>
    <scope>NUCLEOTIDE SEQUENCE [LARGE SCALE GENOMIC DNA]</scope>
    <source>
        <strain evidence="16">cv. Heinz 1706</strain>
    </source>
</reference>
<dbReference type="Gramene" id="Solyc11g011880.2.1">
    <property type="protein sequence ID" value="Solyc11g011880.2.1"/>
    <property type="gene ID" value="Solyc11g011880.2"/>
</dbReference>
<dbReference type="InterPro" id="IPR017441">
    <property type="entry name" value="Protein_kinase_ATP_BS"/>
</dbReference>
<dbReference type="PROSITE" id="PS00107">
    <property type="entry name" value="PROTEIN_KINASE_ATP"/>
    <property type="match status" value="1"/>
</dbReference>
<dbReference type="FunFam" id="3.30.430.20:FF:000017">
    <property type="entry name" value="Cysteine-rich receptor-like protein kinase 2"/>
    <property type="match status" value="1"/>
</dbReference>
<dbReference type="AlphaFoldDB" id="A0A3Q7IRY4"/>
<evidence type="ECO:0000256" key="10">
    <source>
        <dbReference type="PROSITE-ProRule" id="PRU10141"/>
    </source>
</evidence>
<dbReference type="Pfam" id="PF07714">
    <property type="entry name" value="PK_Tyr_Ser-Thr"/>
    <property type="match status" value="1"/>
</dbReference>
<keyword evidence="17" id="KW-1185">Reference proteome</keyword>
<feature type="transmembrane region" description="Helical" evidence="12">
    <location>
        <begin position="264"/>
        <end position="286"/>
    </location>
</feature>
<dbReference type="GO" id="GO:0004674">
    <property type="term" value="F:protein serine/threonine kinase activity"/>
    <property type="evidence" value="ECO:0000318"/>
    <property type="project" value="GO_Central"/>
</dbReference>
<keyword evidence="2" id="KW-0808">Transferase</keyword>
<dbReference type="Gene3D" id="3.30.200.20">
    <property type="entry name" value="Phosphorylase Kinase, domain 1"/>
    <property type="match status" value="1"/>
</dbReference>
<dbReference type="InterPro" id="IPR002902">
    <property type="entry name" value="GNK2"/>
</dbReference>
<evidence type="ECO:0000259" key="15">
    <source>
        <dbReference type="PROSITE" id="PS51473"/>
    </source>
</evidence>
<feature type="domain" description="Protein kinase" evidence="14">
    <location>
        <begin position="324"/>
        <end position="610"/>
    </location>
</feature>
<accession>A0A3Q7IRY4</accession>
<keyword evidence="5 10" id="KW-0547">Nucleotide-binding</keyword>
<dbReference type="FunFam" id="3.30.200.20:FF:000177">
    <property type="entry name" value="Cysteine-rich receptor-like protein kinase 2"/>
    <property type="match status" value="1"/>
</dbReference>
<evidence type="ECO:0000313" key="16">
    <source>
        <dbReference type="EnsemblPlants" id="Solyc11g011880.2.1"/>
    </source>
</evidence>
<dbReference type="InterPro" id="IPR008271">
    <property type="entry name" value="Ser/Thr_kinase_AS"/>
</dbReference>
<evidence type="ECO:0000256" key="1">
    <source>
        <dbReference type="ARBA" id="ARBA00022527"/>
    </source>
</evidence>
<dbReference type="PROSITE" id="PS50011">
    <property type="entry name" value="PROTEIN_KINASE_DOM"/>
    <property type="match status" value="1"/>
</dbReference>
<dbReference type="KEGG" id="sly:101247387"/>